<evidence type="ECO:0000313" key="3">
    <source>
        <dbReference type="Proteomes" id="UP000316443"/>
    </source>
</evidence>
<name>A0A551YNP5_MICAE</name>
<gene>
    <name evidence="2" type="ORF">EWV85_00270</name>
</gene>
<dbReference type="InterPro" id="IPR050695">
    <property type="entry name" value="N-acetylmuramoyl_amidase_3"/>
</dbReference>
<dbReference type="InterPro" id="IPR002508">
    <property type="entry name" value="MurNAc-LAA_cat"/>
</dbReference>
<comment type="caution">
    <text evidence="2">The sequence shown here is derived from an EMBL/GenBank/DDBJ whole genome shotgun (WGS) entry which is preliminary data.</text>
</comment>
<dbReference type="Pfam" id="PF01520">
    <property type="entry name" value="Amidase_3"/>
    <property type="match status" value="1"/>
</dbReference>
<reference evidence="2 3" key="1">
    <citation type="submission" date="2019-01" db="EMBL/GenBank/DDBJ databases">
        <title>Coherence of Microcystis species and biogeography revealed through population genomics.</title>
        <authorList>
            <person name="Perez-Carrascal O.M."/>
            <person name="Terrat Y."/>
            <person name="Giani A."/>
            <person name="Fortin N."/>
            <person name="Tromas N."/>
            <person name="Shapiro B.J."/>
        </authorList>
    </citation>
    <scope>NUCLEOTIDE SEQUENCE [LARGE SCALE GENOMIC DNA]</scope>
    <source>
        <strain evidence="2">Ma_QC_C_20070703_M131</strain>
    </source>
</reference>
<dbReference type="PANTHER" id="PTHR30404:SF8">
    <property type="entry name" value="AUTOLYSIN PH-RELATED"/>
    <property type="match status" value="1"/>
</dbReference>
<accession>A0A551YNP5</accession>
<proteinExistence type="predicted"/>
<dbReference type="EMBL" id="SFCA01000005">
    <property type="protein sequence ID" value="TRT62616.1"/>
    <property type="molecule type" value="Genomic_DNA"/>
</dbReference>
<dbReference type="AlphaFoldDB" id="A0A551YNP5"/>
<dbReference type="CDD" id="cd02696">
    <property type="entry name" value="MurNAc-LAA"/>
    <property type="match status" value="1"/>
</dbReference>
<dbReference type="GO" id="GO:0008745">
    <property type="term" value="F:N-acetylmuramoyl-L-alanine amidase activity"/>
    <property type="evidence" value="ECO:0007669"/>
    <property type="project" value="InterPro"/>
</dbReference>
<dbReference type="GO" id="GO:0030288">
    <property type="term" value="C:outer membrane-bounded periplasmic space"/>
    <property type="evidence" value="ECO:0007669"/>
    <property type="project" value="TreeGrafter"/>
</dbReference>
<feature type="domain" description="MurNAc-LAA" evidence="1">
    <location>
        <begin position="65"/>
        <end position="173"/>
    </location>
</feature>
<protein>
    <submittedName>
        <fullName evidence="2">N-acetylmuramoyl-L-alanine amidase</fullName>
    </submittedName>
</protein>
<dbReference type="Proteomes" id="UP000316443">
    <property type="component" value="Unassembled WGS sequence"/>
</dbReference>
<organism evidence="2 3">
    <name type="scientific">Microcystis aeruginosa Ma_QC_C_20070703_M131</name>
    <dbReference type="NCBI Taxonomy" id="2486263"/>
    <lineage>
        <taxon>Bacteria</taxon>
        <taxon>Bacillati</taxon>
        <taxon>Cyanobacteriota</taxon>
        <taxon>Cyanophyceae</taxon>
        <taxon>Oscillatoriophycideae</taxon>
        <taxon>Chroococcales</taxon>
        <taxon>Microcystaceae</taxon>
        <taxon>Microcystis</taxon>
    </lineage>
</organism>
<evidence type="ECO:0000313" key="2">
    <source>
        <dbReference type="EMBL" id="TRT62616.1"/>
    </source>
</evidence>
<sequence>MKIGIDIGHNCPPSDTGAVGFKKEDDLAKDVGTRLIKKLSAAGHSVIHCTPSQAASHTESLQKRVNKANANQVDTFVSIHFNKADGKAFRTDKPIGTEIFALSNIGKAIAQSVLTEIVKLGFKNRGVKNAQFFVLKHTSMPAILIECCFVDSQADMNLFDAEKMADAIKVGLIGDAQDTSESQPGILKVTQKTILKPSTLQSSDLPPETLIDIDLGEYPVLDFRREERHYWLKWPDKSQGDRDVHFVFDEYAEVKET</sequence>
<dbReference type="SMART" id="SM00646">
    <property type="entry name" value="Ami_3"/>
    <property type="match status" value="1"/>
</dbReference>
<evidence type="ECO:0000259" key="1">
    <source>
        <dbReference type="SMART" id="SM00646"/>
    </source>
</evidence>
<dbReference type="GO" id="GO:0009253">
    <property type="term" value="P:peptidoglycan catabolic process"/>
    <property type="evidence" value="ECO:0007669"/>
    <property type="project" value="InterPro"/>
</dbReference>
<dbReference type="SUPFAM" id="SSF53187">
    <property type="entry name" value="Zn-dependent exopeptidases"/>
    <property type="match status" value="1"/>
</dbReference>
<dbReference type="PANTHER" id="PTHR30404">
    <property type="entry name" value="N-ACETYLMURAMOYL-L-ALANINE AMIDASE"/>
    <property type="match status" value="1"/>
</dbReference>
<dbReference type="Gene3D" id="3.40.630.40">
    <property type="entry name" value="Zn-dependent exopeptidases"/>
    <property type="match status" value="1"/>
</dbReference>